<dbReference type="AlphaFoldDB" id="A0A6N7Z6H8"/>
<evidence type="ECO:0000256" key="3">
    <source>
        <dbReference type="ARBA" id="ARBA00023163"/>
    </source>
</evidence>
<keyword evidence="3" id="KW-0804">Transcription</keyword>
<evidence type="ECO:0000313" key="5">
    <source>
        <dbReference type="EMBL" id="MTD56504.1"/>
    </source>
</evidence>
<keyword evidence="6" id="KW-1185">Reference proteome</keyword>
<organism evidence="5 6">
    <name type="scientific">Amycolatopsis pithecellobii</name>
    <dbReference type="NCBI Taxonomy" id="664692"/>
    <lineage>
        <taxon>Bacteria</taxon>
        <taxon>Bacillati</taxon>
        <taxon>Actinomycetota</taxon>
        <taxon>Actinomycetes</taxon>
        <taxon>Pseudonocardiales</taxon>
        <taxon>Pseudonocardiaceae</taxon>
        <taxon>Amycolatopsis</taxon>
    </lineage>
</organism>
<protein>
    <recommendedName>
        <fullName evidence="4">HTH luxR-type domain-containing protein</fullName>
    </recommendedName>
</protein>
<proteinExistence type="predicted"/>
<gene>
    <name evidence="5" type="ORF">GKO32_21375</name>
</gene>
<dbReference type="Proteomes" id="UP000440096">
    <property type="component" value="Unassembled WGS sequence"/>
</dbReference>
<comment type="caution">
    <text evidence="5">The sequence shown here is derived from an EMBL/GenBank/DDBJ whole genome shotgun (WGS) entry which is preliminary data.</text>
</comment>
<feature type="domain" description="HTH luxR-type" evidence="4">
    <location>
        <begin position="201"/>
        <end position="266"/>
    </location>
</feature>
<dbReference type="EMBL" id="WMBA01000035">
    <property type="protein sequence ID" value="MTD56504.1"/>
    <property type="molecule type" value="Genomic_DNA"/>
</dbReference>
<dbReference type="GO" id="GO:0003677">
    <property type="term" value="F:DNA binding"/>
    <property type="evidence" value="ECO:0007669"/>
    <property type="project" value="UniProtKB-KW"/>
</dbReference>
<dbReference type="InterPro" id="IPR000792">
    <property type="entry name" value="Tscrpt_reg_LuxR_C"/>
</dbReference>
<dbReference type="PROSITE" id="PS00622">
    <property type="entry name" value="HTH_LUXR_1"/>
    <property type="match status" value="1"/>
</dbReference>
<sequence>MLAVTGMDLIRVGAVAFTQQSTRLEAVAAGRIWASSDLGHEPDFDRLLDRISMVAGHRAGCAVPIAVEGKTCGAVLLSSSDYRTSWDAVARVITAAAPTIATTLGLGPAPTLRVLVLHQDMLAAEGLARILEQGLDAEVRLVHGPYAPELPESLNWADVVVTDRESPIVTSSAVVIARHWSKKRILAAIAQANTKPVGSASAPGVAALTPRELDLVRELDSGLSYHEIADQLGLTTETVRTYSKSLYAKLDAHSRGQAVVQARRQGLL</sequence>
<dbReference type="PRINTS" id="PR00038">
    <property type="entry name" value="HTHLUXR"/>
</dbReference>
<dbReference type="PANTHER" id="PTHR43214:SF41">
    <property type="entry name" value="NITRATE_NITRITE RESPONSE REGULATOR PROTEIN NARP"/>
    <property type="match status" value="1"/>
</dbReference>
<dbReference type="InterPro" id="IPR016032">
    <property type="entry name" value="Sig_transdc_resp-reg_C-effctor"/>
</dbReference>
<dbReference type="SUPFAM" id="SSF46894">
    <property type="entry name" value="C-terminal effector domain of the bipartite response regulators"/>
    <property type="match status" value="1"/>
</dbReference>
<dbReference type="Pfam" id="PF00196">
    <property type="entry name" value="GerE"/>
    <property type="match status" value="1"/>
</dbReference>
<dbReference type="PANTHER" id="PTHR43214">
    <property type="entry name" value="TWO-COMPONENT RESPONSE REGULATOR"/>
    <property type="match status" value="1"/>
</dbReference>
<dbReference type="InterPro" id="IPR036388">
    <property type="entry name" value="WH-like_DNA-bd_sf"/>
</dbReference>
<evidence type="ECO:0000256" key="1">
    <source>
        <dbReference type="ARBA" id="ARBA00023015"/>
    </source>
</evidence>
<dbReference type="PROSITE" id="PS50043">
    <property type="entry name" value="HTH_LUXR_2"/>
    <property type="match status" value="1"/>
</dbReference>
<keyword evidence="1" id="KW-0805">Transcription regulation</keyword>
<name>A0A6N7Z6H8_9PSEU</name>
<dbReference type="CDD" id="cd06170">
    <property type="entry name" value="LuxR_C_like"/>
    <property type="match status" value="1"/>
</dbReference>
<dbReference type="InterPro" id="IPR039420">
    <property type="entry name" value="WalR-like"/>
</dbReference>
<dbReference type="SMART" id="SM00421">
    <property type="entry name" value="HTH_LUXR"/>
    <property type="match status" value="1"/>
</dbReference>
<accession>A0A6N7Z6H8</accession>
<evidence type="ECO:0000313" key="6">
    <source>
        <dbReference type="Proteomes" id="UP000440096"/>
    </source>
</evidence>
<reference evidence="5 6" key="1">
    <citation type="submission" date="2019-11" db="EMBL/GenBank/DDBJ databases">
        <title>Draft genome of Amycolatopsis RM579.</title>
        <authorList>
            <person name="Duangmal K."/>
            <person name="Mingma R."/>
        </authorList>
    </citation>
    <scope>NUCLEOTIDE SEQUENCE [LARGE SCALE GENOMIC DNA]</scope>
    <source>
        <strain evidence="5 6">RM579</strain>
    </source>
</reference>
<evidence type="ECO:0000256" key="2">
    <source>
        <dbReference type="ARBA" id="ARBA00023125"/>
    </source>
</evidence>
<dbReference type="GO" id="GO:0006355">
    <property type="term" value="P:regulation of DNA-templated transcription"/>
    <property type="evidence" value="ECO:0007669"/>
    <property type="project" value="InterPro"/>
</dbReference>
<dbReference type="OrthoDB" id="4069167at2"/>
<dbReference type="Gene3D" id="1.10.10.10">
    <property type="entry name" value="Winged helix-like DNA-binding domain superfamily/Winged helix DNA-binding domain"/>
    <property type="match status" value="1"/>
</dbReference>
<evidence type="ECO:0000259" key="4">
    <source>
        <dbReference type="PROSITE" id="PS50043"/>
    </source>
</evidence>
<keyword evidence="2" id="KW-0238">DNA-binding</keyword>